<dbReference type="GO" id="GO:0005524">
    <property type="term" value="F:ATP binding"/>
    <property type="evidence" value="ECO:0007669"/>
    <property type="project" value="UniProtKB-KW"/>
</dbReference>
<dbReference type="RefSeq" id="XP_064854817.1">
    <property type="nucleotide sequence ID" value="XM_064998745.1"/>
</dbReference>
<keyword evidence="8" id="KW-1185">Reference proteome</keyword>
<comment type="catalytic activity">
    <reaction evidence="4">
        <text>(6S)-5-formyl-5,6,7,8-tetrahydrofolate + ATP = (6R)-5,10-methenyltetrahydrofolate + ADP + phosphate</text>
        <dbReference type="Rhea" id="RHEA:10488"/>
        <dbReference type="ChEBI" id="CHEBI:30616"/>
        <dbReference type="ChEBI" id="CHEBI:43474"/>
        <dbReference type="ChEBI" id="CHEBI:57455"/>
        <dbReference type="ChEBI" id="CHEBI:57457"/>
        <dbReference type="ChEBI" id="CHEBI:456216"/>
        <dbReference type="EC" id="6.3.3.2"/>
    </reaction>
</comment>
<comment type="caution">
    <text evidence="7">The sequence shown here is derived from an EMBL/GenBank/DDBJ whole genome shotgun (WGS) entry which is preliminary data.</text>
</comment>
<comment type="similarity">
    <text evidence="1">Belongs to the 5-formyltetrahydrofolate cyclo-ligase family.</text>
</comment>
<name>A0AAV5QTG3_9ASCO</name>
<dbReference type="InterPro" id="IPR002698">
    <property type="entry name" value="FTHF_cligase"/>
</dbReference>
<evidence type="ECO:0000256" key="4">
    <source>
        <dbReference type="ARBA" id="ARBA00036539"/>
    </source>
</evidence>
<dbReference type="GO" id="GO:0035999">
    <property type="term" value="P:tetrahydrofolate interconversion"/>
    <property type="evidence" value="ECO:0007669"/>
    <property type="project" value="TreeGrafter"/>
</dbReference>
<dbReference type="EC" id="6.3.3.2" evidence="5"/>
<keyword evidence="2 6" id="KW-0547">Nucleotide-binding</keyword>
<proteinExistence type="inferred from homology"/>
<evidence type="ECO:0000256" key="1">
    <source>
        <dbReference type="ARBA" id="ARBA00010638"/>
    </source>
</evidence>
<dbReference type="AlphaFoldDB" id="A0AAV5QTG3"/>
<dbReference type="PANTHER" id="PTHR23407:SF1">
    <property type="entry name" value="5-FORMYLTETRAHYDROFOLATE CYCLO-LIGASE"/>
    <property type="match status" value="1"/>
</dbReference>
<keyword evidence="3 6" id="KW-0067">ATP-binding</keyword>
<evidence type="ECO:0000256" key="2">
    <source>
        <dbReference type="ARBA" id="ARBA00022741"/>
    </source>
</evidence>
<feature type="binding site" evidence="6">
    <location>
        <position position="50"/>
    </location>
    <ligand>
        <name>substrate</name>
    </ligand>
</feature>
<accession>A0AAV5QTG3</accession>
<dbReference type="InterPro" id="IPR037171">
    <property type="entry name" value="NagB/RpiA_transferase-like"/>
</dbReference>
<dbReference type="GO" id="GO:0009396">
    <property type="term" value="P:folic acid-containing compound biosynthetic process"/>
    <property type="evidence" value="ECO:0007669"/>
    <property type="project" value="TreeGrafter"/>
</dbReference>
<organism evidence="7 8">
    <name type="scientific">Saccharomycopsis crataegensis</name>
    <dbReference type="NCBI Taxonomy" id="43959"/>
    <lineage>
        <taxon>Eukaryota</taxon>
        <taxon>Fungi</taxon>
        <taxon>Dikarya</taxon>
        <taxon>Ascomycota</taxon>
        <taxon>Saccharomycotina</taxon>
        <taxon>Saccharomycetes</taxon>
        <taxon>Saccharomycopsidaceae</taxon>
        <taxon>Saccharomycopsis</taxon>
    </lineage>
</organism>
<evidence type="ECO:0000256" key="3">
    <source>
        <dbReference type="ARBA" id="ARBA00022840"/>
    </source>
</evidence>
<feature type="binding site" evidence="6">
    <location>
        <begin position="4"/>
        <end position="8"/>
    </location>
    <ligand>
        <name>ATP</name>
        <dbReference type="ChEBI" id="CHEBI:30616"/>
    </ligand>
</feature>
<dbReference type="GO" id="GO:0030272">
    <property type="term" value="F:5-formyltetrahydrofolate cyclo-ligase activity"/>
    <property type="evidence" value="ECO:0007669"/>
    <property type="project" value="UniProtKB-EC"/>
</dbReference>
<evidence type="ECO:0000313" key="8">
    <source>
        <dbReference type="Proteomes" id="UP001360560"/>
    </source>
</evidence>
<dbReference type="EMBL" id="BTFZ01000012">
    <property type="protein sequence ID" value="GMM37821.1"/>
    <property type="molecule type" value="Genomic_DNA"/>
</dbReference>
<evidence type="ECO:0000313" key="7">
    <source>
        <dbReference type="EMBL" id="GMM37821.1"/>
    </source>
</evidence>
<dbReference type="Gene3D" id="3.40.50.10420">
    <property type="entry name" value="NagB/RpiA/CoA transferase-like"/>
    <property type="match status" value="1"/>
</dbReference>
<reference evidence="7 8" key="1">
    <citation type="journal article" date="2023" name="Elife">
        <title>Identification of key yeast species and microbe-microbe interactions impacting larval growth of Drosophila in the wild.</title>
        <authorList>
            <person name="Mure A."/>
            <person name="Sugiura Y."/>
            <person name="Maeda R."/>
            <person name="Honda K."/>
            <person name="Sakurai N."/>
            <person name="Takahashi Y."/>
            <person name="Watada M."/>
            <person name="Katoh T."/>
            <person name="Gotoh A."/>
            <person name="Gotoh Y."/>
            <person name="Taniguchi I."/>
            <person name="Nakamura K."/>
            <person name="Hayashi T."/>
            <person name="Katayama T."/>
            <person name="Uemura T."/>
            <person name="Hattori Y."/>
        </authorList>
    </citation>
    <scope>NUCLEOTIDE SEQUENCE [LARGE SCALE GENOMIC DNA]</scope>
    <source>
        <strain evidence="7 8">SC-9</strain>
    </source>
</reference>
<evidence type="ECO:0000256" key="5">
    <source>
        <dbReference type="ARBA" id="ARBA00038966"/>
    </source>
</evidence>
<feature type="binding site" evidence="6">
    <location>
        <position position="56"/>
    </location>
    <ligand>
        <name>substrate</name>
    </ligand>
</feature>
<dbReference type="PANTHER" id="PTHR23407">
    <property type="entry name" value="ATPASE INHIBITOR/5-FORMYLTETRAHYDROFOLATE CYCLO-LIGASE"/>
    <property type="match status" value="1"/>
</dbReference>
<dbReference type="PIRSF" id="PIRSF006806">
    <property type="entry name" value="FTHF_cligase"/>
    <property type="match status" value="1"/>
</dbReference>
<dbReference type="GO" id="GO:0005739">
    <property type="term" value="C:mitochondrion"/>
    <property type="evidence" value="ECO:0007669"/>
    <property type="project" value="TreeGrafter"/>
</dbReference>
<dbReference type="SUPFAM" id="SSF100950">
    <property type="entry name" value="NagB/RpiA/CoA transferase-like"/>
    <property type="match status" value="1"/>
</dbReference>
<feature type="binding site" evidence="6">
    <location>
        <begin position="165"/>
        <end position="173"/>
    </location>
    <ligand>
        <name>ATP</name>
        <dbReference type="ChEBI" id="CHEBI:30616"/>
    </ligand>
</feature>
<evidence type="ECO:0000256" key="6">
    <source>
        <dbReference type="PIRSR" id="PIRSR006806-1"/>
    </source>
</evidence>
<sequence length="234" mass="26408">MSLKSPVRRHVKSILAQLSSAELIDQSLKAAVALRQLPVYRDASTIGFYMSMDASELKTSLMIRNAFEDGKKVFLPRCHFQPTLTAFSTTRDYSKSAKKNHLVFHHMPSLTQLLEMKPQGPYKLKEPSEDLPDCFSPEFGGIDLLIMPGVAFSINTSGGVNRIKRLGHGAGFYDEFVARHKKYVDDYNEAHSQEKKYPFLLGACLKEQLVEDVPTDELDEDLNGLLITDKFHQL</sequence>
<gene>
    <name evidence="7" type="ORF">DASC09_051460</name>
</gene>
<protein>
    <recommendedName>
        <fullName evidence="5">5-formyltetrahydrofolate cyclo-ligase</fullName>
        <ecNumber evidence="5">6.3.3.2</ecNumber>
    </recommendedName>
</protein>
<dbReference type="Proteomes" id="UP001360560">
    <property type="component" value="Unassembled WGS sequence"/>
</dbReference>
<dbReference type="InterPro" id="IPR024185">
    <property type="entry name" value="FTHF_cligase-like_sf"/>
</dbReference>
<dbReference type="GeneID" id="90075796"/>
<dbReference type="Pfam" id="PF01812">
    <property type="entry name" value="5-FTHF_cyc-lig"/>
    <property type="match status" value="1"/>
</dbReference>